<name>A0A438J6D7_VITVI</name>
<proteinExistence type="predicted"/>
<feature type="region of interest" description="Disordered" evidence="1">
    <location>
        <begin position="1"/>
        <end position="68"/>
    </location>
</feature>
<feature type="compositionally biased region" description="Pro residues" evidence="1">
    <location>
        <begin position="31"/>
        <end position="45"/>
    </location>
</feature>
<dbReference type="AlphaFoldDB" id="A0A438J6D7"/>
<reference evidence="2 3" key="1">
    <citation type="journal article" date="2018" name="PLoS Genet.">
        <title>Population sequencing reveals clonal diversity and ancestral inbreeding in the grapevine cultivar Chardonnay.</title>
        <authorList>
            <person name="Roach M.J."/>
            <person name="Johnson D.L."/>
            <person name="Bohlmann J."/>
            <person name="van Vuuren H.J."/>
            <person name="Jones S.J."/>
            <person name="Pretorius I.S."/>
            <person name="Schmidt S.A."/>
            <person name="Borneman A.R."/>
        </authorList>
    </citation>
    <scope>NUCLEOTIDE SEQUENCE [LARGE SCALE GENOMIC DNA]</scope>
    <source>
        <strain evidence="3">cv. Chardonnay</strain>
        <tissue evidence="2">Leaf</tissue>
    </source>
</reference>
<organism evidence="2 3">
    <name type="scientific">Vitis vinifera</name>
    <name type="common">Grape</name>
    <dbReference type="NCBI Taxonomy" id="29760"/>
    <lineage>
        <taxon>Eukaryota</taxon>
        <taxon>Viridiplantae</taxon>
        <taxon>Streptophyta</taxon>
        <taxon>Embryophyta</taxon>
        <taxon>Tracheophyta</taxon>
        <taxon>Spermatophyta</taxon>
        <taxon>Magnoliopsida</taxon>
        <taxon>eudicotyledons</taxon>
        <taxon>Gunneridae</taxon>
        <taxon>Pentapetalae</taxon>
        <taxon>rosids</taxon>
        <taxon>Vitales</taxon>
        <taxon>Vitaceae</taxon>
        <taxon>Viteae</taxon>
        <taxon>Vitis</taxon>
    </lineage>
</organism>
<gene>
    <name evidence="2" type="primary">VvCHDp000686_2</name>
    <name evidence="2" type="ORF">CK203_018576</name>
</gene>
<feature type="region of interest" description="Disordered" evidence="1">
    <location>
        <begin position="99"/>
        <end position="143"/>
    </location>
</feature>
<comment type="caution">
    <text evidence="2">The sequence shown here is derived from an EMBL/GenBank/DDBJ whole genome shotgun (WGS) entry which is preliminary data.</text>
</comment>
<dbReference type="EMBL" id="QGNW01000061">
    <property type="protein sequence ID" value="RVX04466.1"/>
    <property type="molecule type" value="Genomic_DNA"/>
</dbReference>
<protein>
    <submittedName>
        <fullName evidence="2">CRS2-associated factor 2, chloroplastic</fullName>
    </submittedName>
</protein>
<feature type="compositionally biased region" description="Low complexity" evidence="1">
    <location>
        <begin position="7"/>
        <end position="18"/>
    </location>
</feature>
<dbReference type="Proteomes" id="UP000288805">
    <property type="component" value="Unassembled WGS sequence"/>
</dbReference>
<evidence type="ECO:0000313" key="2">
    <source>
        <dbReference type="EMBL" id="RVX04466.1"/>
    </source>
</evidence>
<evidence type="ECO:0000313" key="3">
    <source>
        <dbReference type="Proteomes" id="UP000288805"/>
    </source>
</evidence>
<sequence length="143" mass="15399">MVILATLPGSSSLFSSLPQGPPPNDSTTSTPPQPPIPIPKYPPPLKSQKSSRPPTKPPTPAFKTVHHRSKYYKPVSDGVIASDGDRSVVIGESGVSYLLPEHHSSSSSVTPRRPKLSPWQSGSRHSCPLLRPQCQGRGLGRRH</sequence>
<evidence type="ECO:0000256" key="1">
    <source>
        <dbReference type="SAM" id="MobiDB-lite"/>
    </source>
</evidence>
<accession>A0A438J6D7</accession>